<dbReference type="EMBL" id="LN483205">
    <property type="protein sequence ID" value="CDZ97478.1"/>
    <property type="molecule type" value="Genomic_DNA"/>
</dbReference>
<accession>A0A0F7SID0</accession>
<proteinExistence type="predicted"/>
<evidence type="ECO:0000256" key="1">
    <source>
        <dbReference type="SAM" id="MobiDB-lite"/>
    </source>
</evidence>
<evidence type="ECO:0000313" key="2">
    <source>
        <dbReference type="EMBL" id="CDZ97478.1"/>
    </source>
</evidence>
<protein>
    <submittedName>
        <fullName evidence="2">Uncharacterized protein</fullName>
    </submittedName>
</protein>
<feature type="region of interest" description="Disordered" evidence="1">
    <location>
        <begin position="1"/>
        <end position="59"/>
    </location>
</feature>
<sequence length="59" mass="6487">MGHLLLQAREARQRALAGPRTTSRRQQAALGDGQRGNLWLPPPPFLQPPGGDEETDEEV</sequence>
<name>A0A0F7SID0_PHARH</name>
<reference evidence="2" key="1">
    <citation type="submission" date="2014-08" db="EMBL/GenBank/DDBJ databases">
        <authorList>
            <person name="Sharma Rahul"/>
            <person name="Thines Marco"/>
        </authorList>
    </citation>
    <scope>NUCLEOTIDE SEQUENCE</scope>
</reference>
<dbReference type="AlphaFoldDB" id="A0A0F7SID0"/>
<organism evidence="2">
    <name type="scientific">Phaffia rhodozyma</name>
    <name type="common">Yeast</name>
    <name type="synonym">Xanthophyllomyces dendrorhous</name>
    <dbReference type="NCBI Taxonomy" id="264483"/>
    <lineage>
        <taxon>Eukaryota</taxon>
        <taxon>Fungi</taxon>
        <taxon>Dikarya</taxon>
        <taxon>Basidiomycota</taxon>
        <taxon>Agaricomycotina</taxon>
        <taxon>Tremellomycetes</taxon>
        <taxon>Cystofilobasidiales</taxon>
        <taxon>Mrakiaceae</taxon>
        <taxon>Phaffia</taxon>
    </lineage>
</organism>